<dbReference type="EMBL" id="JAULSN010000002">
    <property type="protein sequence ID" value="KAK3379988.1"/>
    <property type="molecule type" value="Genomic_DNA"/>
</dbReference>
<reference evidence="2" key="1">
    <citation type="journal article" date="2023" name="Mol. Phylogenet. Evol.">
        <title>Genome-scale phylogeny and comparative genomics of the fungal order Sordariales.</title>
        <authorList>
            <person name="Hensen N."/>
            <person name="Bonometti L."/>
            <person name="Westerberg I."/>
            <person name="Brannstrom I.O."/>
            <person name="Guillou S."/>
            <person name="Cros-Aarteil S."/>
            <person name="Calhoun S."/>
            <person name="Haridas S."/>
            <person name="Kuo A."/>
            <person name="Mondo S."/>
            <person name="Pangilinan J."/>
            <person name="Riley R."/>
            <person name="LaButti K."/>
            <person name="Andreopoulos B."/>
            <person name="Lipzen A."/>
            <person name="Chen C."/>
            <person name="Yan M."/>
            <person name="Daum C."/>
            <person name="Ng V."/>
            <person name="Clum A."/>
            <person name="Steindorff A."/>
            <person name="Ohm R.A."/>
            <person name="Martin F."/>
            <person name="Silar P."/>
            <person name="Natvig D.O."/>
            <person name="Lalanne C."/>
            <person name="Gautier V."/>
            <person name="Ament-Velasquez S.L."/>
            <person name="Kruys A."/>
            <person name="Hutchinson M.I."/>
            <person name="Powell A.J."/>
            <person name="Barry K."/>
            <person name="Miller A.N."/>
            <person name="Grigoriev I.V."/>
            <person name="Debuchy R."/>
            <person name="Gladieux P."/>
            <person name="Hiltunen Thoren M."/>
            <person name="Johannesson H."/>
        </authorList>
    </citation>
    <scope>NUCLEOTIDE SEQUENCE</scope>
    <source>
        <strain evidence="2">CBS 958.72</strain>
    </source>
</reference>
<dbReference type="Proteomes" id="UP001287356">
    <property type="component" value="Unassembled WGS sequence"/>
</dbReference>
<comment type="caution">
    <text evidence="2">The sequence shown here is derived from an EMBL/GenBank/DDBJ whole genome shotgun (WGS) entry which is preliminary data.</text>
</comment>
<keyword evidence="1" id="KW-0812">Transmembrane</keyword>
<accession>A0AAE0TTS3</accession>
<dbReference type="AlphaFoldDB" id="A0AAE0TTS3"/>
<keyword evidence="3" id="KW-1185">Reference proteome</keyword>
<gene>
    <name evidence="2" type="ORF">B0T24DRAFT_177491</name>
</gene>
<organism evidence="2 3">
    <name type="scientific">Lasiosphaeria ovina</name>
    <dbReference type="NCBI Taxonomy" id="92902"/>
    <lineage>
        <taxon>Eukaryota</taxon>
        <taxon>Fungi</taxon>
        <taxon>Dikarya</taxon>
        <taxon>Ascomycota</taxon>
        <taxon>Pezizomycotina</taxon>
        <taxon>Sordariomycetes</taxon>
        <taxon>Sordariomycetidae</taxon>
        <taxon>Sordariales</taxon>
        <taxon>Lasiosphaeriaceae</taxon>
        <taxon>Lasiosphaeria</taxon>
    </lineage>
</organism>
<protein>
    <submittedName>
        <fullName evidence="2">Uncharacterized protein</fullName>
    </submittedName>
</protein>
<proteinExistence type="predicted"/>
<name>A0AAE0TTS3_9PEZI</name>
<evidence type="ECO:0000256" key="1">
    <source>
        <dbReference type="SAM" id="Phobius"/>
    </source>
</evidence>
<reference evidence="2" key="2">
    <citation type="submission" date="2023-06" db="EMBL/GenBank/DDBJ databases">
        <authorList>
            <consortium name="Lawrence Berkeley National Laboratory"/>
            <person name="Haridas S."/>
            <person name="Hensen N."/>
            <person name="Bonometti L."/>
            <person name="Westerberg I."/>
            <person name="Brannstrom I.O."/>
            <person name="Guillou S."/>
            <person name="Cros-Aarteil S."/>
            <person name="Calhoun S."/>
            <person name="Kuo A."/>
            <person name="Mondo S."/>
            <person name="Pangilinan J."/>
            <person name="Riley R."/>
            <person name="Labutti K."/>
            <person name="Andreopoulos B."/>
            <person name="Lipzen A."/>
            <person name="Chen C."/>
            <person name="Yanf M."/>
            <person name="Daum C."/>
            <person name="Ng V."/>
            <person name="Clum A."/>
            <person name="Steindorff A."/>
            <person name="Ohm R."/>
            <person name="Martin F."/>
            <person name="Silar P."/>
            <person name="Natvig D."/>
            <person name="Lalanne C."/>
            <person name="Gautier V."/>
            <person name="Ament-Velasquez S.L."/>
            <person name="Kruys A."/>
            <person name="Hutchinson M.I."/>
            <person name="Powell A.J."/>
            <person name="Barry K."/>
            <person name="Miller A.N."/>
            <person name="Grigoriev I.V."/>
            <person name="Debuchy R."/>
            <person name="Gladieux P."/>
            <person name="Thoren M.H."/>
            <person name="Johannesson H."/>
        </authorList>
    </citation>
    <scope>NUCLEOTIDE SEQUENCE</scope>
    <source>
        <strain evidence="2">CBS 958.72</strain>
    </source>
</reference>
<sequence>MGSLLLFFLTISYFLKFFLLVKAGCGLYWAGLSPRGLLPEEEAGKVVKQRSTDAYFRLSLAPLWVGFFFFFTFIFCILGEAVLFNKRWCFSLPFHLLFLCWAFPLPGMYVYGTLSLLYSIHL</sequence>
<evidence type="ECO:0000313" key="3">
    <source>
        <dbReference type="Proteomes" id="UP001287356"/>
    </source>
</evidence>
<evidence type="ECO:0000313" key="2">
    <source>
        <dbReference type="EMBL" id="KAK3379988.1"/>
    </source>
</evidence>
<keyword evidence="1" id="KW-1133">Transmembrane helix</keyword>
<keyword evidence="1" id="KW-0472">Membrane</keyword>
<feature type="transmembrane region" description="Helical" evidence="1">
    <location>
        <begin position="96"/>
        <end position="120"/>
    </location>
</feature>
<feature type="transmembrane region" description="Helical" evidence="1">
    <location>
        <begin position="63"/>
        <end position="84"/>
    </location>
</feature>